<accession>A0A2Z6ZQC9</accession>
<proteinExistence type="predicted"/>
<evidence type="ECO:0000313" key="1">
    <source>
        <dbReference type="EMBL" id="KZT75216.1"/>
    </source>
</evidence>
<dbReference type="EMBL" id="KV345029">
    <property type="protein sequence ID" value="KZT75216.1"/>
    <property type="molecule type" value="Genomic_DNA"/>
</dbReference>
<keyword evidence="2" id="KW-1185">Reference proteome</keyword>
<dbReference type="AlphaFoldDB" id="A0A2Z6ZQC9"/>
<sequence>MGRVKSEILDGFCSPLSRKGNLHQTKYSLALNLQNILSLAIRLKLEIECVIDEEKGQKKCQKFIFLKK</sequence>
<dbReference type="Proteomes" id="UP000250235">
    <property type="component" value="Unassembled WGS sequence"/>
</dbReference>
<gene>
    <name evidence="1" type="ORF">F511_47759</name>
</gene>
<organism evidence="1 2">
    <name type="scientific">Dorcoceras hygrometricum</name>
    <dbReference type="NCBI Taxonomy" id="472368"/>
    <lineage>
        <taxon>Eukaryota</taxon>
        <taxon>Viridiplantae</taxon>
        <taxon>Streptophyta</taxon>
        <taxon>Embryophyta</taxon>
        <taxon>Tracheophyta</taxon>
        <taxon>Spermatophyta</taxon>
        <taxon>Magnoliopsida</taxon>
        <taxon>eudicotyledons</taxon>
        <taxon>Gunneridae</taxon>
        <taxon>Pentapetalae</taxon>
        <taxon>asterids</taxon>
        <taxon>lamiids</taxon>
        <taxon>Lamiales</taxon>
        <taxon>Gesneriaceae</taxon>
        <taxon>Didymocarpoideae</taxon>
        <taxon>Trichosporeae</taxon>
        <taxon>Loxocarpinae</taxon>
        <taxon>Dorcoceras</taxon>
    </lineage>
</organism>
<reference evidence="1 2" key="1">
    <citation type="journal article" date="2015" name="Proc. Natl. Acad. Sci. U.S.A.">
        <title>The resurrection genome of Boea hygrometrica: A blueprint for survival of dehydration.</title>
        <authorList>
            <person name="Xiao L."/>
            <person name="Yang G."/>
            <person name="Zhang L."/>
            <person name="Yang X."/>
            <person name="Zhao S."/>
            <person name="Ji Z."/>
            <person name="Zhou Q."/>
            <person name="Hu M."/>
            <person name="Wang Y."/>
            <person name="Chen M."/>
            <person name="Xu Y."/>
            <person name="Jin H."/>
            <person name="Xiao X."/>
            <person name="Hu G."/>
            <person name="Bao F."/>
            <person name="Hu Y."/>
            <person name="Wan P."/>
            <person name="Li L."/>
            <person name="Deng X."/>
            <person name="Kuang T."/>
            <person name="Xiang C."/>
            <person name="Zhu J.K."/>
            <person name="Oliver M.J."/>
            <person name="He Y."/>
        </authorList>
    </citation>
    <scope>NUCLEOTIDE SEQUENCE [LARGE SCALE GENOMIC DNA]</scope>
    <source>
        <strain evidence="2">cv. XS01</strain>
    </source>
</reference>
<evidence type="ECO:0000313" key="2">
    <source>
        <dbReference type="Proteomes" id="UP000250235"/>
    </source>
</evidence>
<protein>
    <submittedName>
        <fullName evidence="1">Uncharacterized protein</fullName>
    </submittedName>
</protein>
<name>A0A2Z6ZQC9_9LAMI</name>